<dbReference type="InterPro" id="IPR001789">
    <property type="entry name" value="Sig_transdc_resp-reg_receiver"/>
</dbReference>
<evidence type="ECO:0000259" key="4">
    <source>
        <dbReference type="PROSITE" id="PS50110"/>
    </source>
</evidence>
<dbReference type="GO" id="GO:0000160">
    <property type="term" value="P:phosphorelay signal transduction system"/>
    <property type="evidence" value="ECO:0007669"/>
    <property type="project" value="UniProtKB-KW"/>
</dbReference>
<protein>
    <submittedName>
        <fullName evidence="5">Response regulator</fullName>
    </submittedName>
</protein>
<dbReference type="SMART" id="SM00448">
    <property type="entry name" value="REC"/>
    <property type="match status" value="1"/>
</dbReference>
<keyword evidence="1 3" id="KW-0597">Phosphoprotein</keyword>
<dbReference type="InterPro" id="IPR011006">
    <property type="entry name" value="CheY-like_superfamily"/>
</dbReference>
<dbReference type="InterPro" id="IPR050595">
    <property type="entry name" value="Bact_response_regulator"/>
</dbReference>
<name>A0A848CHF0_9BACT</name>
<feature type="domain" description="Response regulatory" evidence="4">
    <location>
        <begin position="4"/>
        <end position="123"/>
    </location>
</feature>
<evidence type="ECO:0000313" key="5">
    <source>
        <dbReference type="EMBL" id="NME51767.1"/>
    </source>
</evidence>
<dbReference type="PANTHER" id="PTHR44591">
    <property type="entry name" value="STRESS RESPONSE REGULATOR PROTEIN 1"/>
    <property type="match status" value="1"/>
</dbReference>
<keyword evidence="2" id="KW-0902">Two-component regulatory system</keyword>
<organism evidence="5 6">
    <name type="scientific">Desulfovibrio piger</name>
    <dbReference type="NCBI Taxonomy" id="901"/>
    <lineage>
        <taxon>Bacteria</taxon>
        <taxon>Pseudomonadati</taxon>
        <taxon>Thermodesulfobacteriota</taxon>
        <taxon>Desulfovibrionia</taxon>
        <taxon>Desulfovibrionales</taxon>
        <taxon>Desulfovibrionaceae</taxon>
        <taxon>Desulfovibrio</taxon>
    </lineage>
</organism>
<dbReference type="Pfam" id="PF00072">
    <property type="entry name" value="Response_reg"/>
    <property type="match status" value="1"/>
</dbReference>
<comment type="caution">
    <text evidence="5">The sequence shown here is derived from an EMBL/GenBank/DDBJ whole genome shotgun (WGS) entry which is preliminary data.</text>
</comment>
<dbReference type="PROSITE" id="PS50110">
    <property type="entry name" value="RESPONSE_REGULATORY"/>
    <property type="match status" value="1"/>
</dbReference>
<feature type="modified residue" description="4-aspartylphosphate" evidence="3">
    <location>
        <position position="58"/>
    </location>
</feature>
<dbReference type="SUPFAM" id="SSF52172">
    <property type="entry name" value="CheY-like"/>
    <property type="match status" value="1"/>
</dbReference>
<dbReference type="AlphaFoldDB" id="A0A848CHF0"/>
<dbReference type="PANTHER" id="PTHR44591:SF14">
    <property type="entry name" value="PROTEIN PILG"/>
    <property type="match status" value="1"/>
</dbReference>
<dbReference type="EMBL" id="JABAFY010000010">
    <property type="protein sequence ID" value="NME51767.1"/>
    <property type="molecule type" value="Genomic_DNA"/>
</dbReference>
<dbReference type="CDD" id="cd00156">
    <property type="entry name" value="REC"/>
    <property type="match status" value="1"/>
</dbReference>
<evidence type="ECO:0000313" key="6">
    <source>
        <dbReference type="Proteomes" id="UP000522333"/>
    </source>
</evidence>
<dbReference type="Proteomes" id="UP000522333">
    <property type="component" value="Unassembled WGS sequence"/>
</dbReference>
<evidence type="ECO:0000256" key="1">
    <source>
        <dbReference type="ARBA" id="ARBA00022553"/>
    </source>
</evidence>
<reference evidence="5 6" key="1">
    <citation type="submission" date="2020-04" db="EMBL/GenBank/DDBJ databases">
        <authorList>
            <person name="Hitch T.C.A."/>
            <person name="Wylensek D."/>
            <person name="Clavel T."/>
        </authorList>
    </citation>
    <scope>NUCLEOTIDE SEQUENCE [LARGE SCALE GENOMIC DNA]</scope>
    <source>
        <strain evidence="5 6">PG-251-APC-1</strain>
    </source>
</reference>
<evidence type="ECO:0000256" key="3">
    <source>
        <dbReference type="PROSITE-ProRule" id="PRU00169"/>
    </source>
</evidence>
<sequence length="136" mass="14269">MALRVLLADDEKEFVETLAERLDLRGIEVRVALDGKAALTTLDEMAAAEALPDVMVVDLLMPGMTGDAVLQQVRRKYPGLPVIVLTGHDSVDDSGDSPVASAFACLTKPLSLGMFLETLEAAARSGGTGSDKARGA</sequence>
<dbReference type="Gene3D" id="3.40.50.2300">
    <property type="match status" value="1"/>
</dbReference>
<accession>A0A848CHF0</accession>
<proteinExistence type="predicted"/>
<dbReference type="RefSeq" id="WP_168935213.1">
    <property type="nucleotide sequence ID" value="NZ_CAMFBL010000004.1"/>
</dbReference>
<evidence type="ECO:0000256" key="2">
    <source>
        <dbReference type="ARBA" id="ARBA00023012"/>
    </source>
</evidence>
<gene>
    <name evidence="5" type="ORF">HF854_04330</name>
</gene>